<sequence>MYLVSALASSAAGDWPSADCRYGLAVIHCIQALASSVVDKGLNKGKKKLTSTYLHINIDIYSGLHAKMQHQWVAWLWAPLGLSSKGPRCLRVGAWIHMLRPAKSNHLDKHCVDSGRLDAAAAWNGKCAYVLPRVSGPTWTKLANLSTVTQICVGALSQGLNAVIYVVPPWMCLCQRESTAGSVRIGLEAMLTDGSAGSTCNREKFCDKTQAPSAKLIVARDSCDHLMMSFGAGWPSGDVGPGHLKQQRAFGGAGSPRLSSVVEC</sequence>
<comment type="caution">
    <text evidence="1">The sequence shown here is derived from an EMBL/GenBank/DDBJ whole genome shotgun (WGS) entry which is preliminary data.</text>
</comment>
<dbReference type="EMBL" id="JARJCW010000045">
    <property type="protein sequence ID" value="KAJ7205017.1"/>
    <property type="molecule type" value="Genomic_DNA"/>
</dbReference>
<accession>A0AAD6YC36</accession>
<evidence type="ECO:0000313" key="2">
    <source>
        <dbReference type="Proteomes" id="UP001219525"/>
    </source>
</evidence>
<reference evidence="1" key="1">
    <citation type="submission" date="2023-03" db="EMBL/GenBank/DDBJ databases">
        <title>Massive genome expansion in bonnet fungi (Mycena s.s.) driven by repeated elements and novel gene families across ecological guilds.</title>
        <authorList>
            <consortium name="Lawrence Berkeley National Laboratory"/>
            <person name="Harder C.B."/>
            <person name="Miyauchi S."/>
            <person name="Viragh M."/>
            <person name="Kuo A."/>
            <person name="Thoen E."/>
            <person name="Andreopoulos B."/>
            <person name="Lu D."/>
            <person name="Skrede I."/>
            <person name="Drula E."/>
            <person name="Henrissat B."/>
            <person name="Morin E."/>
            <person name="Kohler A."/>
            <person name="Barry K."/>
            <person name="LaButti K."/>
            <person name="Morin E."/>
            <person name="Salamov A."/>
            <person name="Lipzen A."/>
            <person name="Mereny Z."/>
            <person name="Hegedus B."/>
            <person name="Baldrian P."/>
            <person name="Stursova M."/>
            <person name="Weitz H."/>
            <person name="Taylor A."/>
            <person name="Grigoriev I.V."/>
            <person name="Nagy L.G."/>
            <person name="Martin F."/>
            <person name="Kauserud H."/>
        </authorList>
    </citation>
    <scope>NUCLEOTIDE SEQUENCE</scope>
    <source>
        <strain evidence="1">9144</strain>
    </source>
</reference>
<proteinExistence type="predicted"/>
<dbReference type="AlphaFoldDB" id="A0AAD6YC36"/>
<keyword evidence="2" id="KW-1185">Reference proteome</keyword>
<name>A0AAD6YC36_9AGAR</name>
<gene>
    <name evidence="1" type="ORF">GGX14DRAFT_397949</name>
</gene>
<protein>
    <submittedName>
        <fullName evidence="1">Uncharacterized protein</fullName>
    </submittedName>
</protein>
<evidence type="ECO:0000313" key="1">
    <source>
        <dbReference type="EMBL" id="KAJ7205017.1"/>
    </source>
</evidence>
<organism evidence="1 2">
    <name type="scientific">Mycena pura</name>
    <dbReference type="NCBI Taxonomy" id="153505"/>
    <lineage>
        <taxon>Eukaryota</taxon>
        <taxon>Fungi</taxon>
        <taxon>Dikarya</taxon>
        <taxon>Basidiomycota</taxon>
        <taxon>Agaricomycotina</taxon>
        <taxon>Agaricomycetes</taxon>
        <taxon>Agaricomycetidae</taxon>
        <taxon>Agaricales</taxon>
        <taxon>Marasmiineae</taxon>
        <taxon>Mycenaceae</taxon>
        <taxon>Mycena</taxon>
    </lineage>
</organism>
<dbReference type="Proteomes" id="UP001219525">
    <property type="component" value="Unassembled WGS sequence"/>
</dbReference>